<keyword evidence="2" id="KW-0812">Transmembrane</keyword>
<feature type="compositionally biased region" description="Polar residues" evidence="1">
    <location>
        <begin position="127"/>
        <end position="139"/>
    </location>
</feature>
<evidence type="ECO:0000313" key="4">
    <source>
        <dbReference type="Proteomes" id="UP000034090"/>
    </source>
</evidence>
<reference evidence="3 4" key="1">
    <citation type="journal article" date="2015" name="Nature">
        <title>rRNA introns, odd ribosomes, and small enigmatic genomes across a large radiation of phyla.</title>
        <authorList>
            <person name="Brown C.T."/>
            <person name="Hug L.A."/>
            <person name="Thomas B.C."/>
            <person name="Sharon I."/>
            <person name="Castelle C.J."/>
            <person name="Singh A."/>
            <person name="Wilkins M.J."/>
            <person name="Williams K.H."/>
            <person name="Banfield J.F."/>
        </authorList>
    </citation>
    <scope>NUCLEOTIDE SEQUENCE [LARGE SCALE GENOMIC DNA]</scope>
</reference>
<name>A0A0G1DHY2_9BACT</name>
<dbReference type="STRING" id="1618578.UV74_C0013G0426"/>
<comment type="caution">
    <text evidence="3">The sequence shown here is derived from an EMBL/GenBank/DDBJ whole genome shotgun (WGS) entry which is preliminary data.</text>
</comment>
<evidence type="ECO:0000256" key="2">
    <source>
        <dbReference type="SAM" id="Phobius"/>
    </source>
</evidence>
<dbReference type="PATRIC" id="fig|1618578.3.peg.778"/>
<keyword evidence="2" id="KW-0472">Membrane</keyword>
<keyword evidence="3" id="KW-0378">Hydrolase</keyword>
<evidence type="ECO:0000256" key="1">
    <source>
        <dbReference type="SAM" id="MobiDB-lite"/>
    </source>
</evidence>
<dbReference type="EMBL" id="LCFQ01000013">
    <property type="protein sequence ID" value="KKS97304.1"/>
    <property type="molecule type" value="Genomic_DNA"/>
</dbReference>
<accession>A0A0G1DHY2</accession>
<evidence type="ECO:0000313" key="3">
    <source>
        <dbReference type="EMBL" id="KKS97304.1"/>
    </source>
</evidence>
<proteinExistence type="predicted"/>
<dbReference type="SUPFAM" id="SSF74853">
    <property type="entry name" value="Lamin A/C globular tail domain"/>
    <property type="match status" value="1"/>
</dbReference>
<dbReference type="Proteomes" id="UP000034090">
    <property type="component" value="Unassembled WGS sequence"/>
</dbReference>
<organism evidence="3 4">
    <name type="scientific">Candidatus Woesebacteria bacterium GW2011_GWB1_43_14</name>
    <dbReference type="NCBI Taxonomy" id="1618578"/>
    <lineage>
        <taxon>Bacteria</taxon>
        <taxon>Candidatus Woeseibacteriota</taxon>
    </lineage>
</organism>
<sequence>MFLISQPLDLSALIKTFKLTFLFLFIVFLFPLCINAQVVINEVYPNSEWVELYKTQSGEVSLDGCILYFHNPDANIQKKTFSADDKFLENEFFKKVDSGGSYINDDSDTISLKCLWGEDRIGYGDQGTINSPKDNQSIGRNPDGIGNFYILDNPTAGSANSSPVTPTPTASPTQTPSPTPSSTPTSTPTPTKTPSPTPTPAKKSPTPTPQVVDDNSKNTDETILGLREELKTPTPIPEGEKQSRRNVPIIAAVFILAGAGFMIAAFYPFIKKHWDGYNSRRAQKKNIPHIG</sequence>
<protein>
    <submittedName>
        <fullName evidence="3">Glycoside hydrolase family 48</fullName>
    </submittedName>
</protein>
<keyword evidence="2" id="KW-1133">Transmembrane helix</keyword>
<feature type="compositionally biased region" description="Low complexity" evidence="1">
    <location>
        <begin position="161"/>
        <end position="174"/>
    </location>
</feature>
<dbReference type="InterPro" id="IPR036415">
    <property type="entry name" value="Lamin_tail_dom_sf"/>
</dbReference>
<feature type="transmembrane region" description="Helical" evidence="2">
    <location>
        <begin position="249"/>
        <end position="270"/>
    </location>
</feature>
<gene>
    <name evidence="3" type="ORF">UV74_C0013G0426</name>
</gene>
<dbReference type="AlphaFoldDB" id="A0A0G1DHY2"/>
<feature type="region of interest" description="Disordered" evidence="1">
    <location>
        <begin position="126"/>
        <end position="217"/>
    </location>
</feature>
<dbReference type="GO" id="GO:0016787">
    <property type="term" value="F:hydrolase activity"/>
    <property type="evidence" value="ECO:0007669"/>
    <property type="project" value="UniProtKB-KW"/>
</dbReference>